<dbReference type="AlphaFoldDB" id="A0A392TJ70"/>
<dbReference type="Proteomes" id="UP000265520">
    <property type="component" value="Unassembled WGS sequence"/>
</dbReference>
<feature type="region of interest" description="Disordered" evidence="1">
    <location>
        <begin position="1"/>
        <end position="80"/>
    </location>
</feature>
<keyword evidence="3" id="KW-1185">Reference proteome</keyword>
<accession>A0A392TJ70</accession>
<evidence type="ECO:0000313" key="3">
    <source>
        <dbReference type="Proteomes" id="UP000265520"/>
    </source>
</evidence>
<sequence>MPADQNNDLSVEKDKMVNVDDLDSEERSVEKTHAPSIAKRLRSRSGNVVDTACELAKTPKKGKKPPTSVKPIHYGPKKQW</sequence>
<evidence type="ECO:0000313" key="2">
    <source>
        <dbReference type="EMBL" id="MCI60260.1"/>
    </source>
</evidence>
<organism evidence="2 3">
    <name type="scientific">Trifolium medium</name>
    <dbReference type="NCBI Taxonomy" id="97028"/>
    <lineage>
        <taxon>Eukaryota</taxon>
        <taxon>Viridiplantae</taxon>
        <taxon>Streptophyta</taxon>
        <taxon>Embryophyta</taxon>
        <taxon>Tracheophyta</taxon>
        <taxon>Spermatophyta</taxon>
        <taxon>Magnoliopsida</taxon>
        <taxon>eudicotyledons</taxon>
        <taxon>Gunneridae</taxon>
        <taxon>Pentapetalae</taxon>
        <taxon>rosids</taxon>
        <taxon>fabids</taxon>
        <taxon>Fabales</taxon>
        <taxon>Fabaceae</taxon>
        <taxon>Papilionoideae</taxon>
        <taxon>50 kb inversion clade</taxon>
        <taxon>NPAAA clade</taxon>
        <taxon>Hologalegina</taxon>
        <taxon>IRL clade</taxon>
        <taxon>Trifolieae</taxon>
        <taxon>Trifolium</taxon>
    </lineage>
</organism>
<comment type="caution">
    <text evidence="2">The sequence shown here is derived from an EMBL/GenBank/DDBJ whole genome shotgun (WGS) entry which is preliminary data.</text>
</comment>
<proteinExistence type="predicted"/>
<feature type="non-terminal residue" evidence="2">
    <location>
        <position position="80"/>
    </location>
</feature>
<reference evidence="2 3" key="1">
    <citation type="journal article" date="2018" name="Front. Plant Sci.">
        <title>Red Clover (Trifolium pratense) and Zigzag Clover (T. medium) - A Picture of Genomic Similarities and Differences.</title>
        <authorList>
            <person name="Dluhosova J."/>
            <person name="Istvanek J."/>
            <person name="Nedelnik J."/>
            <person name="Repkova J."/>
        </authorList>
    </citation>
    <scope>NUCLEOTIDE SEQUENCE [LARGE SCALE GENOMIC DNA]</scope>
    <source>
        <strain evidence="3">cv. 10/8</strain>
        <tissue evidence="2">Leaf</tissue>
    </source>
</reference>
<protein>
    <submittedName>
        <fullName evidence="2">Uncharacterized protein</fullName>
    </submittedName>
</protein>
<dbReference type="EMBL" id="LXQA010578364">
    <property type="protein sequence ID" value="MCI60260.1"/>
    <property type="molecule type" value="Genomic_DNA"/>
</dbReference>
<evidence type="ECO:0000256" key="1">
    <source>
        <dbReference type="SAM" id="MobiDB-lite"/>
    </source>
</evidence>
<name>A0A392TJ70_9FABA</name>